<evidence type="ECO:0000313" key="6">
    <source>
        <dbReference type="Proteomes" id="UP001623592"/>
    </source>
</evidence>
<dbReference type="RefSeq" id="WP_406789792.1">
    <property type="nucleotide sequence ID" value="NZ_JBJIAA010000026.1"/>
</dbReference>
<organism evidence="5 6">
    <name type="scientific">Clostridium neuense</name>
    <dbReference type="NCBI Taxonomy" id="1728934"/>
    <lineage>
        <taxon>Bacteria</taxon>
        <taxon>Bacillati</taxon>
        <taxon>Bacillota</taxon>
        <taxon>Clostridia</taxon>
        <taxon>Eubacteriales</taxon>
        <taxon>Clostridiaceae</taxon>
        <taxon>Clostridium</taxon>
    </lineage>
</organism>
<keyword evidence="6" id="KW-1185">Reference proteome</keyword>
<evidence type="ECO:0000313" key="5">
    <source>
        <dbReference type="EMBL" id="MFL0253127.1"/>
    </source>
</evidence>
<dbReference type="PANTHER" id="PTHR43649">
    <property type="entry name" value="ARABINOSE-BINDING PROTEIN-RELATED"/>
    <property type="match status" value="1"/>
</dbReference>
<gene>
    <name evidence="5" type="ORF">ACJDT4_22230</name>
</gene>
<keyword evidence="3 4" id="KW-0732">Signal</keyword>
<dbReference type="InterPro" id="IPR006061">
    <property type="entry name" value="SBP_1_CS"/>
</dbReference>
<dbReference type="PROSITE" id="PS01037">
    <property type="entry name" value="SBP_BACTERIAL_1"/>
    <property type="match status" value="1"/>
</dbReference>
<comment type="caution">
    <text evidence="5">The sequence shown here is derived from an EMBL/GenBank/DDBJ whole genome shotgun (WGS) entry which is preliminary data.</text>
</comment>
<dbReference type="Pfam" id="PF01547">
    <property type="entry name" value="SBP_bac_1"/>
    <property type="match status" value="1"/>
</dbReference>
<keyword evidence="2" id="KW-0813">Transport</keyword>
<dbReference type="EMBL" id="JBJIAA010000026">
    <property type="protein sequence ID" value="MFL0253127.1"/>
    <property type="molecule type" value="Genomic_DNA"/>
</dbReference>
<dbReference type="PROSITE" id="PS51257">
    <property type="entry name" value="PROKAR_LIPOPROTEIN"/>
    <property type="match status" value="1"/>
</dbReference>
<dbReference type="SUPFAM" id="SSF53850">
    <property type="entry name" value="Periplasmic binding protein-like II"/>
    <property type="match status" value="1"/>
</dbReference>
<name>A0ABW8TLD0_9CLOT</name>
<accession>A0ABW8TLD0</accession>
<evidence type="ECO:0000256" key="3">
    <source>
        <dbReference type="ARBA" id="ARBA00022729"/>
    </source>
</evidence>
<protein>
    <submittedName>
        <fullName evidence="5">ABC transporter substrate-binding protein</fullName>
    </submittedName>
</protein>
<dbReference type="InterPro" id="IPR006059">
    <property type="entry name" value="SBP"/>
</dbReference>
<feature type="chain" id="PRO_5045617108" evidence="4">
    <location>
        <begin position="21"/>
        <end position="433"/>
    </location>
</feature>
<proteinExistence type="inferred from homology"/>
<dbReference type="Proteomes" id="UP001623592">
    <property type="component" value="Unassembled WGS sequence"/>
</dbReference>
<evidence type="ECO:0000256" key="2">
    <source>
        <dbReference type="ARBA" id="ARBA00022448"/>
    </source>
</evidence>
<sequence>MKCKKILSLLAAFTITSSLLVGCGTSSSSSGSSGSSKKVKISIMNSKGEIQSQLEEAVKTFSKANPNITIDVVACSAGQPPFEKLSTMYSSQNAPALAIVDPGDVIKFKDKFADLSNEKWVKDAQEGSLDTVKLDGKTMGFPLTVEGDGIIYNKKVLDKAGVDPTKIKTTNDLEEAFKKVQATGVAPVALSPMDWSLGSHFFGTSYATQSKDSKDNAKFLDDLKAGKVNLAQNKQFNGLIATLDVLKKYNIDKGDALAATYEKDQQYIGEGKVGFWFMGNWAWPQIKQFSGDNKDFGFIPVPVSNNADDYGNSGIAVGVTKYIGLDKTNNNADQQAAAKKFLNWLVYDKDGQDIMVNKASIITAFKNITLAPNDPLSKSIKDHMNSKNTIEFMTVLPSDHGTKVGAAMQKYVGNKEDKAALANEIQAYWKTVK</sequence>
<dbReference type="InterPro" id="IPR050490">
    <property type="entry name" value="Bact_solute-bd_prot1"/>
</dbReference>
<reference evidence="5 6" key="1">
    <citation type="submission" date="2024-11" db="EMBL/GenBank/DDBJ databases">
        <authorList>
            <person name="Heng Y.C."/>
            <person name="Lim A.C.H."/>
            <person name="Lee J.K.Y."/>
            <person name="Kittelmann S."/>
        </authorList>
    </citation>
    <scope>NUCLEOTIDE SEQUENCE [LARGE SCALE GENOMIC DNA]</scope>
    <source>
        <strain evidence="5 6">WILCCON 0114</strain>
    </source>
</reference>
<dbReference type="Gene3D" id="3.40.190.10">
    <property type="entry name" value="Periplasmic binding protein-like II"/>
    <property type="match status" value="2"/>
</dbReference>
<feature type="signal peptide" evidence="4">
    <location>
        <begin position="1"/>
        <end position="20"/>
    </location>
</feature>
<comment type="similarity">
    <text evidence="1">Belongs to the bacterial solute-binding protein 1 family.</text>
</comment>
<dbReference type="PANTHER" id="PTHR43649:SF34">
    <property type="entry name" value="ABC TRANSPORTER PERIPLASMIC-BINDING PROTEIN YCJN-RELATED"/>
    <property type="match status" value="1"/>
</dbReference>
<evidence type="ECO:0000256" key="4">
    <source>
        <dbReference type="SAM" id="SignalP"/>
    </source>
</evidence>
<evidence type="ECO:0000256" key="1">
    <source>
        <dbReference type="ARBA" id="ARBA00008520"/>
    </source>
</evidence>